<evidence type="ECO:0000313" key="2">
    <source>
        <dbReference type="Proteomes" id="UP001156870"/>
    </source>
</evidence>
<sequence length="598" mass="67907">MAILSLNNYAGAQAISEKFGDFDISENVFSELNRKVGRENIDGSWGVVADDQRDHMLYGPYKSWSYLGGGLVNFRMKIENNTADNHEIIFLDLYDATEGEVIASRAVRRRDFYQSDEYQNFELWFDFNQERLNHNLETRVFFNGGAVVSVADVSIHFDSFDSSLPEINNQSSASDEHVNYLVNKAIRGMHQDWLTQTQRDDSRNLEEPYLLKAPNANDLFFVGKYYIAWIDQTGFYGKMNGLWILNGQTGNDLNFVHREEDDRAVNFLIVAENGDGEWPENYTGAEHYEIPNLTAEYIGDKSVGSERRFAQYSLNEAPKVNANPLWDSCNNNTMAWSRHVRPIQQEQTSDGLILAYQGPITKRGDDGGQEENCHGDYLFPAESKNNSEGDPTITGKRSQVRLQVGYKLYADKPYLDRTFEIINPEGNPTYGYNNWGIIGGFVLTQWPNPHPLKEDLMRFFSSNETDRDLKYGPISLENVSPNYWTYNHSETEWRQPKSDYLVGWYGEGYKFSARGRAELGYSFGQELFGDKEIGDIGFCFCVAHGGLEVGGSVLNGYRHNPNNPYIVPGGESSGVVTRRLNLLPNTIGINPPPVVNVY</sequence>
<name>A0AA37T6S4_9GAMM</name>
<reference evidence="1 2" key="1">
    <citation type="journal article" date="2014" name="Int. J. Syst. Evol. Microbiol.">
        <title>Complete genome sequence of Corynebacterium casei LMG S-19264T (=DSM 44701T), isolated from a smear-ripened cheese.</title>
        <authorList>
            <consortium name="US DOE Joint Genome Institute (JGI-PGF)"/>
            <person name="Walter F."/>
            <person name="Albersmeier A."/>
            <person name="Kalinowski J."/>
            <person name="Ruckert C."/>
        </authorList>
    </citation>
    <scope>NUCLEOTIDE SEQUENCE [LARGE SCALE GENOMIC DNA]</scope>
    <source>
        <strain evidence="1 2">NBRC 110095</strain>
    </source>
</reference>
<proteinExistence type="predicted"/>
<comment type="caution">
    <text evidence="1">The sequence shown here is derived from an EMBL/GenBank/DDBJ whole genome shotgun (WGS) entry which is preliminary data.</text>
</comment>
<evidence type="ECO:0000313" key="1">
    <source>
        <dbReference type="EMBL" id="GLS24610.1"/>
    </source>
</evidence>
<dbReference type="Proteomes" id="UP001156870">
    <property type="component" value="Unassembled WGS sequence"/>
</dbReference>
<dbReference type="EMBL" id="BSPD01000011">
    <property type="protein sequence ID" value="GLS24610.1"/>
    <property type="molecule type" value="Genomic_DNA"/>
</dbReference>
<accession>A0AA37T6S4</accession>
<gene>
    <name evidence="1" type="ORF">GCM10007877_03240</name>
</gene>
<keyword evidence="2" id="KW-1185">Reference proteome</keyword>
<dbReference type="AlphaFoldDB" id="A0AA37T6S4"/>
<protein>
    <submittedName>
        <fullName evidence="1">Uncharacterized protein</fullName>
    </submittedName>
</protein>
<organism evidence="1 2">
    <name type="scientific">Marinibactrum halimedae</name>
    <dbReference type="NCBI Taxonomy" id="1444977"/>
    <lineage>
        <taxon>Bacteria</taxon>
        <taxon>Pseudomonadati</taxon>
        <taxon>Pseudomonadota</taxon>
        <taxon>Gammaproteobacteria</taxon>
        <taxon>Cellvibrionales</taxon>
        <taxon>Cellvibrionaceae</taxon>
        <taxon>Marinibactrum</taxon>
    </lineage>
</organism>